<keyword evidence="2" id="KW-1185">Reference proteome</keyword>
<reference evidence="1 2" key="1">
    <citation type="journal article" date="2018" name="Int. J. Syst. Evol. Microbiol.">
        <title>Methylomusa anaerophila gen. nov., sp. nov., an anaerobic methanol-utilizing bacterium isolated from a microbial fuel cell.</title>
        <authorList>
            <person name="Amano N."/>
            <person name="Yamamuro A."/>
            <person name="Miyahara M."/>
            <person name="Kouzuma A."/>
            <person name="Abe T."/>
            <person name="Watanabe K."/>
        </authorList>
    </citation>
    <scope>NUCLEOTIDE SEQUENCE [LARGE SCALE GENOMIC DNA]</scope>
    <source>
        <strain evidence="1 2">MMFC1</strain>
    </source>
</reference>
<dbReference type="RefSeq" id="WP_126308672.1">
    <property type="nucleotide sequence ID" value="NZ_AP018449.1"/>
</dbReference>
<dbReference type="EMBL" id="AP018449">
    <property type="protein sequence ID" value="BBB91683.1"/>
    <property type="molecule type" value="Genomic_DNA"/>
</dbReference>
<dbReference type="InterPro" id="IPR021321">
    <property type="entry name" value="DUF2922"/>
</dbReference>
<dbReference type="Pfam" id="PF11148">
    <property type="entry name" value="DUF2922"/>
    <property type="match status" value="1"/>
</dbReference>
<evidence type="ECO:0008006" key="3">
    <source>
        <dbReference type="Google" id="ProtNLM"/>
    </source>
</evidence>
<dbReference type="OrthoDB" id="9795264at2"/>
<sequence length="70" mass="7587">MAKTLELVFRNAAGKEVVLSLPDPKDGLTLAEARTVMNDIVSKNIFSVKGVDLVEDAEARVRTSDTVELV</sequence>
<evidence type="ECO:0000313" key="2">
    <source>
        <dbReference type="Proteomes" id="UP000276437"/>
    </source>
</evidence>
<gene>
    <name evidence="1" type="ORF">MAMMFC1_02367</name>
</gene>
<proteinExistence type="predicted"/>
<accession>A0A348AKT5</accession>
<name>A0A348AKT5_9FIRM</name>
<dbReference type="KEGG" id="mana:MAMMFC1_02367"/>
<dbReference type="Proteomes" id="UP000276437">
    <property type="component" value="Chromosome"/>
</dbReference>
<dbReference type="AlphaFoldDB" id="A0A348AKT5"/>
<organism evidence="1 2">
    <name type="scientific">Methylomusa anaerophila</name>
    <dbReference type="NCBI Taxonomy" id="1930071"/>
    <lineage>
        <taxon>Bacteria</taxon>
        <taxon>Bacillati</taxon>
        <taxon>Bacillota</taxon>
        <taxon>Negativicutes</taxon>
        <taxon>Selenomonadales</taxon>
        <taxon>Sporomusaceae</taxon>
        <taxon>Methylomusa</taxon>
    </lineage>
</organism>
<protein>
    <recommendedName>
        <fullName evidence="3">DUF2922 domain-containing protein</fullName>
    </recommendedName>
</protein>
<evidence type="ECO:0000313" key="1">
    <source>
        <dbReference type="EMBL" id="BBB91683.1"/>
    </source>
</evidence>